<dbReference type="Pfam" id="PF02104">
    <property type="entry name" value="SURF1"/>
    <property type="match status" value="1"/>
</dbReference>
<name>A0ABS3APM5_9ACTN</name>
<evidence type="ECO:0000313" key="8">
    <source>
        <dbReference type="Proteomes" id="UP000724964"/>
    </source>
</evidence>
<comment type="similarity">
    <text evidence="2 6">Belongs to the SURF1 family.</text>
</comment>
<dbReference type="InterPro" id="IPR002994">
    <property type="entry name" value="Surf1/Shy1"/>
</dbReference>
<keyword evidence="6" id="KW-1003">Cell membrane</keyword>
<feature type="transmembrane region" description="Helical" evidence="6">
    <location>
        <begin position="213"/>
        <end position="233"/>
    </location>
</feature>
<organism evidence="7 8">
    <name type="scientific">Acidimicrobium ferrooxidans</name>
    <dbReference type="NCBI Taxonomy" id="53635"/>
    <lineage>
        <taxon>Bacteria</taxon>
        <taxon>Bacillati</taxon>
        <taxon>Actinomycetota</taxon>
        <taxon>Acidimicrobiia</taxon>
        <taxon>Acidimicrobiales</taxon>
        <taxon>Acidimicrobiaceae</taxon>
        <taxon>Acidimicrobium</taxon>
    </lineage>
</organism>
<evidence type="ECO:0000256" key="6">
    <source>
        <dbReference type="RuleBase" id="RU363076"/>
    </source>
</evidence>
<keyword evidence="4 6" id="KW-1133">Transmembrane helix</keyword>
<dbReference type="PANTHER" id="PTHR23427">
    <property type="entry name" value="SURFEIT LOCUS PROTEIN"/>
    <property type="match status" value="1"/>
</dbReference>
<dbReference type="EMBL" id="JAFIUH010000009">
    <property type="protein sequence ID" value="MBN4059637.1"/>
    <property type="molecule type" value="Genomic_DNA"/>
</dbReference>
<keyword evidence="8" id="KW-1185">Reference proteome</keyword>
<evidence type="ECO:0000256" key="1">
    <source>
        <dbReference type="ARBA" id="ARBA00004370"/>
    </source>
</evidence>
<protein>
    <recommendedName>
        <fullName evidence="6">SURF1-like protein</fullName>
    </recommendedName>
</protein>
<gene>
    <name evidence="7" type="ORF">JYT35_00800</name>
</gene>
<reference evidence="7" key="1">
    <citation type="submission" date="2021-02" db="EMBL/GenBank/DDBJ databases">
        <title>Activity-based single-cell genomes from oceanic crustal fluid captures similar information to metagenomic and metatranscriptomic surveys with orders of magnitude less sampling.</title>
        <authorList>
            <person name="D'Angelo T.S."/>
            <person name="Orcutt B.N."/>
        </authorList>
    </citation>
    <scope>NUCLEOTIDE SEQUENCE [LARGE SCALE GENOMIC DNA]</scope>
    <source>
        <strain evidence="7">AH-315-J10</strain>
    </source>
</reference>
<dbReference type="PANTHER" id="PTHR23427:SF2">
    <property type="entry name" value="SURFEIT LOCUS PROTEIN 1"/>
    <property type="match status" value="1"/>
</dbReference>
<keyword evidence="5 6" id="KW-0472">Membrane</keyword>
<evidence type="ECO:0000256" key="2">
    <source>
        <dbReference type="ARBA" id="ARBA00007165"/>
    </source>
</evidence>
<evidence type="ECO:0000256" key="5">
    <source>
        <dbReference type="ARBA" id="ARBA00023136"/>
    </source>
</evidence>
<sequence length="254" mass="27647">MLRPKWIIGHLLATTLVISFVAAGFWQLSRHEWRSDLNARIETQADLEVLGVDGIANAAAADLDLRIAEVAGTWAEADILVWNRSFDGQPGCHIVTPLLFENVETGAAEAVVVNRGWLDLARCENPDRTTFRPDTTRVVVAGQLSKSQQPGRFQASDPATGVLESMLRIDIGRIDQQIEPVLTPVYLVLAVSEPRETTLLPVAPRSASVGPHLGYAVQWFLFAAVGIVGYPLVLRKQATSPELDDAGNTCETVT</sequence>
<evidence type="ECO:0000256" key="3">
    <source>
        <dbReference type="ARBA" id="ARBA00022692"/>
    </source>
</evidence>
<accession>A0ABS3APM5</accession>
<dbReference type="InterPro" id="IPR045214">
    <property type="entry name" value="Surf1/Surf4"/>
</dbReference>
<proteinExistence type="inferred from homology"/>
<feature type="transmembrane region" description="Helical" evidence="6">
    <location>
        <begin position="6"/>
        <end position="26"/>
    </location>
</feature>
<comment type="caution">
    <text evidence="7">The sequence shown here is derived from an EMBL/GenBank/DDBJ whole genome shotgun (WGS) entry which is preliminary data.</text>
</comment>
<evidence type="ECO:0000313" key="7">
    <source>
        <dbReference type="EMBL" id="MBN4059637.1"/>
    </source>
</evidence>
<dbReference type="Proteomes" id="UP000724964">
    <property type="component" value="Unassembled WGS sequence"/>
</dbReference>
<dbReference type="PROSITE" id="PS50895">
    <property type="entry name" value="SURF1"/>
    <property type="match status" value="1"/>
</dbReference>
<evidence type="ECO:0000256" key="4">
    <source>
        <dbReference type="ARBA" id="ARBA00022989"/>
    </source>
</evidence>
<dbReference type="CDD" id="cd06662">
    <property type="entry name" value="SURF1"/>
    <property type="match status" value="1"/>
</dbReference>
<keyword evidence="3 6" id="KW-0812">Transmembrane</keyword>
<comment type="subcellular location">
    <subcellularLocation>
        <location evidence="6">Cell membrane</location>
        <topology evidence="6">Multi-pass membrane protein</topology>
    </subcellularLocation>
    <subcellularLocation>
        <location evidence="1">Membrane</location>
    </subcellularLocation>
</comment>